<dbReference type="VEuPathDB" id="FungiDB:CH63R_03666"/>
<feature type="domain" description="2EXR" evidence="2">
    <location>
        <begin position="26"/>
        <end position="65"/>
    </location>
</feature>
<sequence length="96" mass="10741">MTRTLAPPLAKSDFGSKDNGNRTSRSFSDLPYELRSRIWRMHLERPRIVIIRGIVDGSGVEVSGNELGNVACNAHWYCENRSPALFRSPTPTAILI</sequence>
<feature type="region of interest" description="Disordered" evidence="1">
    <location>
        <begin position="1"/>
        <end position="27"/>
    </location>
</feature>
<reference evidence="4" key="1">
    <citation type="journal article" date="2012" name="Nat. Genet.">
        <title>Lifestyle transitions in plant pathogenic Colletotrichum fungi deciphered by genome and transcriptome analyses.</title>
        <authorList>
            <person name="O'Connell R.J."/>
            <person name="Thon M.R."/>
            <person name="Hacquard S."/>
            <person name="Amyotte S.G."/>
            <person name="Kleemann J."/>
            <person name="Torres M.F."/>
            <person name="Damm U."/>
            <person name="Buiate E.A."/>
            <person name="Epstein L."/>
            <person name="Alkan N."/>
            <person name="Altmueller J."/>
            <person name="Alvarado-Balderrama L."/>
            <person name="Bauser C.A."/>
            <person name="Becker C."/>
            <person name="Birren B.W."/>
            <person name="Chen Z."/>
            <person name="Choi J."/>
            <person name="Crouch J.A."/>
            <person name="Duvick J.P."/>
            <person name="Farman M.A."/>
            <person name="Gan P."/>
            <person name="Heiman D."/>
            <person name="Henrissat B."/>
            <person name="Howard R.J."/>
            <person name="Kabbage M."/>
            <person name="Koch C."/>
            <person name="Kracher B."/>
            <person name="Kubo Y."/>
            <person name="Law A.D."/>
            <person name="Lebrun M.-H."/>
            <person name="Lee Y.-H."/>
            <person name="Miyara I."/>
            <person name="Moore N."/>
            <person name="Neumann U."/>
            <person name="Nordstroem K."/>
            <person name="Panaccione D.G."/>
            <person name="Panstruga R."/>
            <person name="Place M."/>
            <person name="Proctor R.H."/>
            <person name="Prusky D."/>
            <person name="Rech G."/>
            <person name="Reinhardt R."/>
            <person name="Rollins J.A."/>
            <person name="Rounsley S."/>
            <person name="Schardl C.L."/>
            <person name="Schwartz D.C."/>
            <person name="Shenoy N."/>
            <person name="Shirasu K."/>
            <person name="Sikhakolli U.R."/>
            <person name="Stueber K."/>
            <person name="Sukno S.A."/>
            <person name="Sweigard J.A."/>
            <person name="Takano Y."/>
            <person name="Takahara H."/>
            <person name="Trail F."/>
            <person name="van der Does H.C."/>
            <person name="Voll L.M."/>
            <person name="Will I."/>
            <person name="Young S."/>
            <person name="Zeng Q."/>
            <person name="Zhang J."/>
            <person name="Zhou S."/>
            <person name="Dickman M.B."/>
            <person name="Schulze-Lefert P."/>
            <person name="Ver Loren van Themaat E."/>
            <person name="Ma L.-J."/>
            <person name="Vaillancourt L.J."/>
        </authorList>
    </citation>
    <scope>NUCLEOTIDE SEQUENCE [LARGE SCALE GENOMIC DNA]</scope>
    <source>
        <strain evidence="4">IMI 349063</strain>
    </source>
</reference>
<dbReference type="Proteomes" id="UP000007174">
    <property type="component" value="Unassembled WGS sequence"/>
</dbReference>
<dbReference type="InterPro" id="IPR045518">
    <property type="entry name" value="2EXR"/>
</dbReference>
<gene>
    <name evidence="3" type="ORF">CH063_11007</name>
</gene>
<dbReference type="HOGENOM" id="CLU_2359617_0_0_1"/>
<name>H1VJN8_COLHI</name>
<proteinExistence type="predicted"/>
<evidence type="ECO:0000259" key="2">
    <source>
        <dbReference type="Pfam" id="PF20150"/>
    </source>
</evidence>
<dbReference type="AlphaFoldDB" id="H1VJN8"/>
<accession>H1VJN8</accession>
<protein>
    <recommendedName>
        <fullName evidence="2">2EXR domain-containing protein</fullName>
    </recommendedName>
</protein>
<organism evidence="3 4">
    <name type="scientific">Colletotrichum higginsianum (strain IMI 349063)</name>
    <name type="common">Crucifer anthracnose fungus</name>
    <dbReference type="NCBI Taxonomy" id="759273"/>
    <lineage>
        <taxon>Eukaryota</taxon>
        <taxon>Fungi</taxon>
        <taxon>Dikarya</taxon>
        <taxon>Ascomycota</taxon>
        <taxon>Pezizomycotina</taxon>
        <taxon>Sordariomycetes</taxon>
        <taxon>Hypocreomycetidae</taxon>
        <taxon>Glomerellales</taxon>
        <taxon>Glomerellaceae</taxon>
        <taxon>Colletotrichum</taxon>
        <taxon>Colletotrichum destructivum species complex</taxon>
    </lineage>
</organism>
<evidence type="ECO:0000313" key="3">
    <source>
        <dbReference type="EMBL" id="CCF40441.1"/>
    </source>
</evidence>
<dbReference type="Pfam" id="PF20150">
    <property type="entry name" value="2EXR"/>
    <property type="match status" value="1"/>
</dbReference>
<dbReference type="EMBL" id="CACQ02004087">
    <property type="protein sequence ID" value="CCF40441.1"/>
    <property type="molecule type" value="Genomic_DNA"/>
</dbReference>
<evidence type="ECO:0000313" key="4">
    <source>
        <dbReference type="Proteomes" id="UP000007174"/>
    </source>
</evidence>
<evidence type="ECO:0000256" key="1">
    <source>
        <dbReference type="SAM" id="MobiDB-lite"/>
    </source>
</evidence>